<organism evidence="1 2">
    <name type="scientific">Nonlabens ulvanivorans</name>
    <name type="common">Persicivirga ulvanivorans</name>
    <dbReference type="NCBI Taxonomy" id="906888"/>
    <lineage>
        <taxon>Bacteria</taxon>
        <taxon>Pseudomonadati</taxon>
        <taxon>Bacteroidota</taxon>
        <taxon>Flavobacteriia</taxon>
        <taxon>Flavobacteriales</taxon>
        <taxon>Flavobacteriaceae</taxon>
        <taxon>Nonlabens</taxon>
    </lineage>
</organism>
<accession>A0A090QBF0</accession>
<comment type="caution">
    <text evidence="1">The sequence shown here is derived from an EMBL/GenBank/DDBJ whole genome shotgun (WGS) entry which is preliminary data.</text>
</comment>
<dbReference type="Proteomes" id="UP000029226">
    <property type="component" value="Unassembled WGS sequence"/>
</dbReference>
<proteinExistence type="predicted"/>
<reference evidence="1 2" key="1">
    <citation type="journal article" date="2014" name="Genome Announc.">
        <title>Draft Genome Sequences of Marine Flavobacterium Nonlabens Strains NR17, NR24, NR27, NR32, NR33, and Ara13.</title>
        <authorList>
            <person name="Nakanishi M."/>
            <person name="Meirelles P."/>
            <person name="Suzuki R."/>
            <person name="Takatani N."/>
            <person name="Mino S."/>
            <person name="Suda W."/>
            <person name="Oshima K."/>
            <person name="Hattori M."/>
            <person name="Ohkuma M."/>
            <person name="Hosokawa M."/>
            <person name="Miyashita K."/>
            <person name="Thompson F.L."/>
            <person name="Niwa A."/>
            <person name="Sawabe T."/>
            <person name="Sawabe T."/>
        </authorList>
    </citation>
    <scope>NUCLEOTIDE SEQUENCE [LARGE SCALE GENOMIC DNA]</scope>
    <source>
        <strain evidence="2">JCM19314</strain>
    </source>
</reference>
<evidence type="ECO:0000313" key="2">
    <source>
        <dbReference type="Proteomes" id="UP000029226"/>
    </source>
</evidence>
<name>A0A090QBF0_NONUL</name>
<dbReference type="EMBL" id="BBMM01000001">
    <property type="protein sequence ID" value="GAK99108.1"/>
    <property type="molecule type" value="Genomic_DNA"/>
</dbReference>
<dbReference type="AlphaFoldDB" id="A0A090QBF0"/>
<sequence length="57" mass="6529">MVTQFGYYVYRPIEFETSNYNRLGLQRRFNEHVFASLTLKSHGAAAEGVSLGIGYRL</sequence>
<protein>
    <submittedName>
        <fullName evidence="1">Uncharacterized protein</fullName>
    </submittedName>
</protein>
<gene>
    <name evidence="1" type="ORF">JCM19314_3139</name>
</gene>
<evidence type="ECO:0000313" key="1">
    <source>
        <dbReference type="EMBL" id="GAK99108.1"/>
    </source>
</evidence>